<reference evidence="2" key="1">
    <citation type="journal article" date="2023" name="Mol. Phylogenet. Evol.">
        <title>Genome-scale phylogeny and comparative genomics of the fungal order Sordariales.</title>
        <authorList>
            <person name="Hensen N."/>
            <person name="Bonometti L."/>
            <person name="Westerberg I."/>
            <person name="Brannstrom I.O."/>
            <person name="Guillou S."/>
            <person name="Cros-Aarteil S."/>
            <person name="Calhoun S."/>
            <person name="Haridas S."/>
            <person name="Kuo A."/>
            <person name="Mondo S."/>
            <person name="Pangilinan J."/>
            <person name="Riley R."/>
            <person name="LaButti K."/>
            <person name="Andreopoulos B."/>
            <person name="Lipzen A."/>
            <person name="Chen C."/>
            <person name="Yan M."/>
            <person name="Daum C."/>
            <person name="Ng V."/>
            <person name="Clum A."/>
            <person name="Steindorff A."/>
            <person name="Ohm R.A."/>
            <person name="Martin F."/>
            <person name="Silar P."/>
            <person name="Natvig D.O."/>
            <person name="Lalanne C."/>
            <person name="Gautier V."/>
            <person name="Ament-Velasquez S.L."/>
            <person name="Kruys A."/>
            <person name="Hutchinson M.I."/>
            <person name="Powell A.J."/>
            <person name="Barry K."/>
            <person name="Miller A.N."/>
            <person name="Grigoriev I.V."/>
            <person name="Debuchy R."/>
            <person name="Gladieux P."/>
            <person name="Hiltunen Thoren M."/>
            <person name="Johannesson H."/>
        </authorList>
    </citation>
    <scope>NUCLEOTIDE SEQUENCE</scope>
    <source>
        <strain evidence="2">CBS 508.74</strain>
    </source>
</reference>
<organism evidence="2 3">
    <name type="scientific">Canariomyces notabilis</name>
    <dbReference type="NCBI Taxonomy" id="2074819"/>
    <lineage>
        <taxon>Eukaryota</taxon>
        <taxon>Fungi</taxon>
        <taxon>Dikarya</taxon>
        <taxon>Ascomycota</taxon>
        <taxon>Pezizomycotina</taxon>
        <taxon>Sordariomycetes</taxon>
        <taxon>Sordariomycetidae</taxon>
        <taxon>Sordariales</taxon>
        <taxon>Chaetomiaceae</taxon>
        <taxon>Canariomyces</taxon>
    </lineage>
</organism>
<name>A0AAN6TK87_9PEZI</name>
<dbReference type="GeneID" id="89937580"/>
<comment type="caution">
    <text evidence="2">The sequence shown here is derived from an EMBL/GenBank/DDBJ whole genome shotgun (WGS) entry which is preliminary data.</text>
</comment>
<evidence type="ECO:0000256" key="1">
    <source>
        <dbReference type="SAM" id="MobiDB-lite"/>
    </source>
</evidence>
<evidence type="ECO:0000313" key="3">
    <source>
        <dbReference type="Proteomes" id="UP001302812"/>
    </source>
</evidence>
<feature type="region of interest" description="Disordered" evidence="1">
    <location>
        <begin position="37"/>
        <end position="103"/>
    </location>
</feature>
<dbReference type="EMBL" id="MU853334">
    <property type="protein sequence ID" value="KAK4115856.1"/>
    <property type="molecule type" value="Genomic_DNA"/>
</dbReference>
<proteinExistence type="predicted"/>
<keyword evidence="3" id="KW-1185">Reference proteome</keyword>
<evidence type="ECO:0000313" key="2">
    <source>
        <dbReference type="EMBL" id="KAK4115856.1"/>
    </source>
</evidence>
<sequence length="151" mass="16833">MPRNMIPISNLLPVDDEDLHIIEDFFAPFAKKKKELIDSEDCKSPLEKEDKPAADRKAGASGDRTSSRNDDDNEDEADEISQGWVLNPNDEPEPQRNDKKGWAKKLAKAGSVMKYAGDKLASFLDKATEPLAIKNEFPLGRPPAVGGRHYR</sequence>
<protein>
    <submittedName>
        <fullName evidence="2">Uncharacterized protein</fullName>
    </submittedName>
</protein>
<dbReference type="Proteomes" id="UP001302812">
    <property type="component" value="Unassembled WGS sequence"/>
</dbReference>
<dbReference type="RefSeq" id="XP_064673426.1">
    <property type="nucleotide sequence ID" value="XM_064813455.1"/>
</dbReference>
<feature type="compositionally biased region" description="Basic and acidic residues" evidence="1">
    <location>
        <begin position="37"/>
        <end position="58"/>
    </location>
</feature>
<accession>A0AAN6TK87</accession>
<dbReference type="AlphaFoldDB" id="A0AAN6TK87"/>
<gene>
    <name evidence="2" type="ORF">N656DRAFT_766141</name>
</gene>
<reference evidence="2" key="2">
    <citation type="submission" date="2023-05" db="EMBL/GenBank/DDBJ databases">
        <authorList>
            <consortium name="Lawrence Berkeley National Laboratory"/>
            <person name="Steindorff A."/>
            <person name="Hensen N."/>
            <person name="Bonometti L."/>
            <person name="Westerberg I."/>
            <person name="Brannstrom I.O."/>
            <person name="Guillou S."/>
            <person name="Cros-Aarteil S."/>
            <person name="Calhoun S."/>
            <person name="Haridas S."/>
            <person name="Kuo A."/>
            <person name="Mondo S."/>
            <person name="Pangilinan J."/>
            <person name="Riley R."/>
            <person name="Labutti K."/>
            <person name="Andreopoulos B."/>
            <person name="Lipzen A."/>
            <person name="Chen C."/>
            <person name="Yanf M."/>
            <person name="Daum C."/>
            <person name="Ng V."/>
            <person name="Clum A."/>
            <person name="Ohm R."/>
            <person name="Martin F."/>
            <person name="Silar P."/>
            <person name="Natvig D."/>
            <person name="Lalanne C."/>
            <person name="Gautier V."/>
            <person name="Ament-Velasquez S.L."/>
            <person name="Kruys A."/>
            <person name="Hutchinson M.I."/>
            <person name="Powell A.J."/>
            <person name="Barry K."/>
            <person name="Miller A.N."/>
            <person name="Grigoriev I.V."/>
            <person name="Debuchy R."/>
            <person name="Gladieux P."/>
            <person name="Thoren M.H."/>
            <person name="Johannesson H."/>
        </authorList>
    </citation>
    <scope>NUCLEOTIDE SEQUENCE</scope>
    <source>
        <strain evidence="2">CBS 508.74</strain>
    </source>
</reference>